<reference evidence="10" key="1">
    <citation type="journal article" date="2011" name="BMC Genomics">
        <title>Complete genome sequence of the filamentous anoxygenic phototrophic bacterium Chloroflexus aurantiacus.</title>
        <authorList>
            <person name="Tang K.H."/>
            <person name="Barry K."/>
            <person name="Chertkov O."/>
            <person name="Dalin E."/>
            <person name="Han C.S."/>
            <person name="Hauser L.J."/>
            <person name="Honchak B.M."/>
            <person name="Karbach L.E."/>
            <person name="Land M.L."/>
            <person name="Lapidus A."/>
            <person name="Larimer F.W."/>
            <person name="Mikhailova N."/>
            <person name="Pitluck S."/>
            <person name="Pierson B.K."/>
            <person name="Blankenship R.E."/>
        </authorList>
    </citation>
    <scope>NUCLEOTIDE SEQUENCE [LARGE SCALE GENOMIC DNA]</scope>
    <source>
        <strain evidence="10">ATCC 29366 / DSM 635 / J-10-fl</strain>
    </source>
</reference>
<keyword evidence="2" id="KW-1003">Cell membrane</keyword>
<sequence>MLPLTDTVPSRTFPAVNWALLAANVIVFLLMVGNERLTEAWVATLALVPARFLANPLDPTQLLTIFTSMFMHGGWFHLFSNMLALYIFGDNVEDRMGSQRYLIFYLLCGVAAAFAHILFNPTSPIPTVGASGALSGVLAAYLLFFPTARVVTLIPIFFLPWLVEVPAIVYLGLWFISQLANGLFSIIIDVQEMGGVAWWAHIGGFVAGLVLAPLFRQRRYVRRYYLDEYYPW</sequence>
<dbReference type="STRING" id="324602.Caur_2997"/>
<keyword evidence="4 7" id="KW-0812">Transmembrane</keyword>
<dbReference type="PANTHER" id="PTHR43066">
    <property type="entry name" value="RHOMBOID-RELATED PROTEIN"/>
    <property type="match status" value="1"/>
</dbReference>
<feature type="transmembrane region" description="Helical" evidence="7">
    <location>
        <begin position="15"/>
        <end position="33"/>
    </location>
</feature>
<dbReference type="InParanoid" id="A9WG42"/>
<keyword evidence="3" id="KW-0997">Cell inner membrane</keyword>
<dbReference type="InterPro" id="IPR022764">
    <property type="entry name" value="Peptidase_S54_rhomboid_dom"/>
</dbReference>
<evidence type="ECO:0000313" key="9">
    <source>
        <dbReference type="EMBL" id="ABY36196.1"/>
    </source>
</evidence>
<protein>
    <submittedName>
        <fullName evidence="9">Rhomboid family protein</fullName>
    </submittedName>
</protein>
<dbReference type="Proteomes" id="UP000002008">
    <property type="component" value="Chromosome"/>
</dbReference>
<evidence type="ECO:0000313" key="10">
    <source>
        <dbReference type="Proteomes" id="UP000002008"/>
    </source>
</evidence>
<evidence type="ECO:0000256" key="1">
    <source>
        <dbReference type="ARBA" id="ARBA00004141"/>
    </source>
</evidence>
<evidence type="ECO:0000256" key="3">
    <source>
        <dbReference type="ARBA" id="ARBA00022519"/>
    </source>
</evidence>
<keyword evidence="6 7" id="KW-0472">Membrane</keyword>
<keyword evidence="10" id="KW-1185">Reference proteome</keyword>
<keyword evidence="5 7" id="KW-1133">Transmembrane helix</keyword>
<dbReference type="MEROPS" id="S54.027"/>
<dbReference type="EMBL" id="CP000909">
    <property type="protein sequence ID" value="ABY36196.1"/>
    <property type="molecule type" value="Genomic_DNA"/>
</dbReference>
<evidence type="ECO:0000256" key="6">
    <source>
        <dbReference type="ARBA" id="ARBA00023136"/>
    </source>
</evidence>
<dbReference type="EnsemblBacteria" id="ABY36196">
    <property type="protein sequence ID" value="ABY36196"/>
    <property type="gene ID" value="Caur_2997"/>
</dbReference>
<feature type="transmembrane region" description="Helical" evidence="7">
    <location>
        <begin position="40"/>
        <end position="57"/>
    </location>
</feature>
<dbReference type="InterPro" id="IPR035952">
    <property type="entry name" value="Rhomboid-like_sf"/>
</dbReference>
<evidence type="ECO:0000256" key="2">
    <source>
        <dbReference type="ARBA" id="ARBA00022475"/>
    </source>
</evidence>
<name>A9WG42_CHLAA</name>
<evidence type="ECO:0000259" key="8">
    <source>
        <dbReference type="Pfam" id="PF01694"/>
    </source>
</evidence>
<dbReference type="eggNOG" id="COG0705">
    <property type="taxonomic scope" value="Bacteria"/>
</dbReference>
<dbReference type="PANTHER" id="PTHR43066:SF26">
    <property type="entry name" value="RHOMBOID PROTEASE GLPG"/>
    <property type="match status" value="1"/>
</dbReference>
<evidence type="ECO:0000256" key="7">
    <source>
        <dbReference type="SAM" id="Phobius"/>
    </source>
</evidence>
<evidence type="ECO:0000256" key="5">
    <source>
        <dbReference type="ARBA" id="ARBA00022989"/>
    </source>
</evidence>
<feature type="domain" description="Peptidase S54 rhomboid" evidence="8">
    <location>
        <begin position="60"/>
        <end position="217"/>
    </location>
</feature>
<feature type="transmembrane region" description="Helical" evidence="7">
    <location>
        <begin position="196"/>
        <end position="215"/>
    </location>
</feature>
<evidence type="ECO:0000256" key="4">
    <source>
        <dbReference type="ARBA" id="ARBA00022692"/>
    </source>
</evidence>
<feature type="transmembrane region" description="Helical" evidence="7">
    <location>
        <begin position="125"/>
        <end position="144"/>
    </location>
</feature>
<dbReference type="RefSeq" id="WP_012258849.1">
    <property type="nucleotide sequence ID" value="NC_010175.1"/>
</dbReference>
<accession>A9WG42</accession>
<dbReference type="FunFam" id="1.20.1540.10:FF:000027">
    <property type="entry name" value="Rhomboid family intramembrane serine protease"/>
    <property type="match status" value="1"/>
</dbReference>
<feature type="transmembrane region" description="Helical" evidence="7">
    <location>
        <begin position="156"/>
        <end position="176"/>
    </location>
</feature>
<dbReference type="GO" id="GO:0016020">
    <property type="term" value="C:membrane"/>
    <property type="evidence" value="ECO:0007669"/>
    <property type="project" value="UniProtKB-SubCell"/>
</dbReference>
<dbReference type="Pfam" id="PF01694">
    <property type="entry name" value="Rhomboid"/>
    <property type="match status" value="1"/>
</dbReference>
<proteinExistence type="predicted"/>
<feature type="transmembrane region" description="Helical" evidence="7">
    <location>
        <begin position="69"/>
        <end position="89"/>
    </location>
</feature>
<feature type="transmembrane region" description="Helical" evidence="7">
    <location>
        <begin position="101"/>
        <end position="119"/>
    </location>
</feature>
<gene>
    <name evidence="9" type="ordered locus">Caur_2997</name>
</gene>
<dbReference type="GO" id="GO:0004252">
    <property type="term" value="F:serine-type endopeptidase activity"/>
    <property type="evidence" value="ECO:0000318"/>
    <property type="project" value="GO_Central"/>
</dbReference>
<dbReference type="KEGG" id="cau:Caur_2997"/>
<dbReference type="Gene3D" id="1.20.1540.10">
    <property type="entry name" value="Rhomboid-like"/>
    <property type="match status" value="1"/>
</dbReference>
<organism evidence="9 10">
    <name type="scientific">Chloroflexus aurantiacus (strain ATCC 29366 / DSM 635 / J-10-fl)</name>
    <dbReference type="NCBI Taxonomy" id="324602"/>
    <lineage>
        <taxon>Bacteria</taxon>
        <taxon>Bacillati</taxon>
        <taxon>Chloroflexota</taxon>
        <taxon>Chloroflexia</taxon>
        <taxon>Chloroflexales</taxon>
        <taxon>Chloroflexineae</taxon>
        <taxon>Chloroflexaceae</taxon>
        <taxon>Chloroflexus</taxon>
    </lineage>
</organism>
<dbReference type="HOGENOM" id="CLU_055068_5_1_0"/>
<dbReference type="PATRIC" id="fig|324602.8.peg.3396"/>
<dbReference type="SUPFAM" id="SSF144091">
    <property type="entry name" value="Rhomboid-like"/>
    <property type="match status" value="1"/>
</dbReference>
<dbReference type="AlphaFoldDB" id="A9WG42"/>
<comment type="subcellular location">
    <subcellularLocation>
        <location evidence="1">Membrane</location>
        <topology evidence="1">Multi-pass membrane protein</topology>
    </subcellularLocation>
</comment>